<feature type="domain" description="G5" evidence="3">
    <location>
        <begin position="106"/>
        <end position="187"/>
    </location>
</feature>
<keyword evidence="2" id="KW-0812">Transmembrane</keyword>
<evidence type="ECO:0000256" key="1">
    <source>
        <dbReference type="ARBA" id="ARBA00022729"/>
    </source>
</evidence>
<dbReference type="SUPFAM" id="SSF82171">
    <property type="entry name" value="DPP6 N-terminal domain-like"/>
    <property type="match status" value="1"/>
</dbReference>
<gene>
    <name evidence="4" type="ORF">MNBD_CHLOROFLEXI01-5100</name>
</gene>
<dbReference type="AlphaFoldDB" id="A0A3B0UIE5"/>
<keyword evidence="1" id="KW-0732">Signal</keyword>
<dbReference type="PROSITE" id="PS51109">
    <property type="entry name" value="G5"/>
    <property type="match status" value="1"/>
</dbReference>
<dbReference type="EMBL" id="UOEU01000051">
    <property type="protein sequence ID" value="VAW30418.1"/>
    <property type="molecule type" value="Genomic_DNA"/>
</dbReference>
<dbReference type="Gene3D" id="2.140.10.30">
    <property type="entry name" value="Dipeptidylpeptidase IV, N-terminal domain"/>
    <property type="match status" value="2"/>
</dbReference>
<feature type="transmembrane region" description="Helical" evidence="2">
    <location>
        <begin position="21"/>
        <end position="39"/>
    </location>
</feature>
<dbReference type="Gene3D" id="2.20.230.10">
    <property type="entry name" value="Resuscitation-promoting factor rpfb"/>
    <property type="match status" value="1"/>
</dbReference>
<name>A0A3B0UIE5_9ZZZZ</name>
<dbReference type="Pfam" id="PF07501">
    <property type="entry name" value="G5"/>
    <property type="match status" value="1"/>
</dbReference>
<evidence type="ECO:0000259" key="3">
    <source>
        <dbReference type="PROSITE" id="PS51109"/>
    </source>
</evidence>
<accession>A0A3B0UIE5</accession>
<dbReference type="InterPro" id="IPR011659">
    <property type="entry name" value="WD40"/>
</dbReference>
<dbReference type="InterPro" id="IPR007137">
    <property type="entry name" value="DUF348"/>
</dbReference>
<organism evidence="4">
    <name type="scientific">hydrothermal vent metagenome</name>
    <dbReference type="NCBI Taxonomy" id="652676"/>
    <lineage>
        <taxon>unclassified sequences</taxon>
        <taxon>metagenomes</taxon>
        <taxon>ecological metagenomes</taxon>
    </lineage>
</organism>
<dbReference type="SMART" id="SM01208">
    <property type="entry name" value="G5"/>
    <property type="match status" value="1"/>
</dbReference>
<reference evidence="4" key="1">
    <citation type="submission" date="2018-06" db="EMBL/GenBank/DDBJ databases">
        <authorList>
            <person name="Zhirakovskaya E."/>
        </authorList>
    </citation>
    <scope>NUCLEOTIDE SEQUENCE</scope>
</reference>
<evidence type="ECO:0000313" key="4">
    <source>
        <dbReference type="EMBL" id="VAW30418.1"/>
    </source>
</evidence>
<keyword evidence="2" id="KW-1133">Transmembrane helix</keyword>
<protein>
    <recommendedName>
        <fullName evidence="3">G5 domain-containing protein</fullName>
    </recommendedName>
</protein>
<dbReference type="Pfam" id="PF07676">
    <property type="entry name" value="PD40"/>
    <property type="match status" value="1"/>
</dbReference>
<dbReference type="InterPro" id="IPR011098">
    <property type="entry name" value="G5_dom"/>
</dbReference>
<keyword evidence="2" id="KW-0472">Membrane</keyword>
<dbReference type="Pfam" id="PF03990">
    <property type="entry name" value="DUF348"/>
    <property type="match status" value="1"/>
</dbReference>
<proteinExistence type="predicted"/>
<evidence type="ECO:0000256" key="2">
    <source>
        <dbReference type="SAM" id="Phobius"/>
    </source>
</evidence>
<sequence length="582" mass="64549">MPVIGKQWAVISKKVITDYRLLITSYRWLLICLFLLLAACSQINNGVNSETAVSITLQVDEQTFNLTTQAATVRELLAEAGITVGELDEVAPPLFTPLTPEMAVRVVRVSETVEIITENIPFERKFVRTDSLSAEDDPQIVQAGSNGRKEITIRIVYRDGQEVNRIRTSEIILEEPQDELVMIGIGANRGNVNFSGNLAIISGGTAVLMRGTTAVPETLNTGGGLDGRVFTLSPSGSHLLYTRVLSQSTSFSNSLWVIGTERGAEPRQLGVENILWADWNPNRITPRQIAFTTAKAIDQPPGWEANNDLWLVDLFENAGTPFEPELFIDTYPALNGWWGGNYAWSPDGRMLAYAYANEVGLIDTFAEEDAFKRRQLQEFTAYNTLADWVWVPTLTWSPDGRFVAITNHGGSDERGMQFDSWVFDIFSPLARQLIDQTGMWGHLYWVTNPRQSHIAFLKTADPVDSQRSNYTLWLMDQDGSNARQIYPPIGENSAFSRDKQFMAWGPSGQEIAFIFDDDLYMLNLETAPTPSRGQAVAIQITADDTPASRPTWAPYGIGLYGPAPATNIEPTATPNGRLLPDG</sequence>